<dbReference type="Pfam" id="PF01551">
    <property type="entry name" value="Peptidase_M23"/>
    <property type="match status" value="1"/>
</dbReference>
<gene>
    <name evidence="3" type="ORF">HYR64_03215</name>
</gene>
<proteinExistence type="predicted"/>
<reference evidence="3" key="1">
    <citation type="submission" date="2020-07" db="EMBL/GenBank/DDBJ databases">
        <title>Huge and variable diversity of episymbiotic CPR bacteria and DPANN archaea in groundwater ecosystems.</title>
        <authorList>
            <person name="He C.Y."/>
            <person name="Keren R."/>
            <person name="Whittaker M."/>
            <person name="Farag I.F."/>
            <person name="Doudna J."/>
            <person name="Cate J.H.D."/>
            <person name="Banfield J.F."/>
        </authorList>
    </citation>
    <scope>NUCLEOTIDE SEQUENCE</scope>
    <source>
        <strain evidence="3">NC_groundwater_17_Pr7_B-0.1um_64_12</strain>
    </source>
</reference>
<name>A0A931LRG3_FIMGI</name>
<dbReference type="InterPro" id="IPR050570">
    <property type="entry name" value="Cell_wall_metabolism_enzyme"/>
</dbReference>
<dbReference type="FunFam" id="2.70.70.10:FF:000006">
    <property type="entry name" value="M23 family peptidase"/>
    <property type="match status" value="1"/>
</dbReference>
<evidence type="ECO:0000256" key="1">
    <source>
        <dbReference type="ARBA" id="ARBA00022729"/>
    </source>
</evidence>
<dbReference type="Proteomes" id="UP000727962">
    <property type="component" value="Unassembled WGS sequence"/>
</dbReference>
<dbReference type="AlphaFoldDB" id="A0A931LRG3"/>
<dbReference type="InterPro" id="IPR016047">
    <property type="entry name" value="M23ase_b-sheet_dom"/>
</dbReference>
<dbReference type="EMBL" id="JACOSL010000022">
    <property type="protein sequence ID" value="MBI1756098.1"/>
    <property type="molecule type" value="Genomic_DNA"/>
</dbReference>
<accession>A0A931LRG3</accession>
<dbReference type="Gene3D" id="6.10.250.3150">
    <property type="match status" value="1"/>
</dbReference>
<dbReference type="CDD" id="cd12797">
    <property type="entry name" value="M23_peptidase"/>
    <property type="match status" value="1"/>
</dbReference>
<protein>
    <submittedName>
        <fullName evidence="3">Peptidoglycan DD-metalloendopeptidase family protein</fullName>
    </submittedName>
</protein>
<organism evidence="3 4">
    <name type="scientific">Fimbriimonas ginsengisoli</name>
    <dbReference type="NCBI Taxonomy" id="1005039"/>
    <lineage>
        <taxon>Bacteria</taxon>
        <taxon>Bacillati</taxon>
        <taxon>Armatimonadota</taxon>
        <taxon>Fimbriimonadia</taxon>
        <taxon>Fimbriimonadales</taxon>
        <taxon>Fimbriimonadaceae</taxon>
        <taxon>Fimbriimonas</taxon>
    </lineage>
</organism>
<dbReference type="GO" id="GO:0004222">
    <property type="term" value="F:metalloendopeptidase activity"/>
    <property type="evidence" value="ECO:0007669"/>
    <property type="project" value="TreeGrafter"/>
</dbReference>
<dbReference type="InterPro" id="IPR011055">
    <property type="entry name" value="Dup_hybrid_motif"/>
</dbReference>
<feature type="domain" description="M23ase beta-sheet core" evidence="2">
    <location>
        <begin position="170"/>
        <end position="264"/>
    </location>
</feature>
<evidence type="ECO:0000259" key="2">
    <source>
        <dbReference type="Pfam" id="PF01551"/>
    </source>
</evidence>
<evidence type="ECO:0000313" key="3">
    <source>
        <dbReference type="EMBL" id="MBI1756098.1"/>
    </source>
</evidence>
<dbReference type="PANTHER" id="PTHR21666:SF289">
    <property type="entry name" value="L-ALA--D-GLU ENDOPEPTIDASE"/>
    <property type="match status" value="1"/>
</dbReference>
<sequence length="268" mass="29779">MSREQVRTRMRRLYMQGDASFVSALMGSTSVGDLAARKFLFEKIAEKDRSVFDDYRKLRAEQAQEKRRIDSLTDRTGRLMAMQQSQEVDLQDARTQKKHYLGELQGRMGELQELLDQFESDEREIAAQIQGYTGKVTLPPFTGRLSAPIRARRGSGFGMRYHPILHIWRLHAGVDFGAPTGTPIKAAADGVVISARTMRGYGNVVIIDHGGGLSTVYAHCSQFVVTGGERVRRGQTIAAVGSTGLSTAPHLHFEVRVNGHPVNPVNRL</sequence>
<dbReference type="Gene3D" id="2.70.70.10">
    <property type="entry name" value="Glucose Permease (Domain IIA)"/>
    <property type="match status" value="1"/>
</dbReference>
<keyword evidence="1" id="KW-0732">Signal</keyword>
<dbReference type="PANTHER" id="PTHR21666">
    <property type="entry name" value="PEPTIDASE-RELATED"/>
    <property type="match status" value="1"/>
</dbReference>
<comment type="caution">
    <text evidence="3">The sequence shown here is derived from an EMBL/GenBank/DDBJ whole genome shotgun (WGS) entry which is preliminary data.</text>
</comment>
<evidence type="ECO:0000313" key="4">
    <source>
        <dbReference type="Proteomes" id="UP000727962"/>
    </source>
</evidence>
<dbReference type="SUPFAM" id="SSF51261">
    <property type="entry name" value="Duplicated hybrid motif"/>
    <property type="match status" value="1"/>
</dbReference>